<evidence type="ECO:0000313" key="3">
    <source>
        <dbReference type="EMBL" id="PAV71227.1"/>
    </source>
</evidence>
<dbReference type="Pfam" id="PF00041">
    <property type="entry name" value="fn3"/>
    <property type="match status" value="3"/>
</dbReference>
<dbReference type="InterPro" id="IPR013783">
    <property type="entry name" value="Ig-like_fold"/>
</dbReference>
<dbReference type="PANTHER" id="PTHR44170:SF6">
    <property type="entry name" value="CONTACTIN"/>
    <property type="match status" value="1"/>
</dbReference>
<dbReference type="GO" id="GO:0016020">
    <property type="term" value="C:membrane"/>
    <property type="evidence" value="ECO:0007669"/>
    <property type="project" value="UniProtKB-SubCell"/>
</dbReference>
<dbReference type="GO" id="GO:0098609">
    <property type="term" value="P:cell-cell adhesion"/>
    <property type="evidence" value="ECO:0007669"/>
    <property type="project" value="TreeGrafter"/>
</dbReference>
<name>A0A2A2KBC2_9BILA</name>
<feature type="domain" description="Fibronectin type-III" evidence="2">
    <location>
        <begin position="258"/>
        <end position="355"/>
    </location>
</feature>
<evidence type="ECO:0000313" key="4">
    <source>
        <dbReference type="Proteomes" id="UP000218231"/>
    </source>
</evidence>
<dbReference type="SUPFAM" id="SSF49265">
    <property type="entry name" value="Fibronectin type III"/>
    <property type="match status" value="2"/>
</dbReference>
<keyword evidence="4" id="KW-1185">Reference proteome</keyword>
<dbReference type="AlphaFoldDB" id="A0A2A2KBC2"/>
<proteinExistence type="predicted"/>
<dbReference type="EMBL" id="LIAE01009103">
    <property type="protein sequence ID" value="PAV71227.1"/>
    <property type="molecule type" value="Genomic_DNA"/>
</dbReference>
<accession>A0A2A2KBC2</accession>
<dbReference type="InterPro" id="IPR036116">
    <property type="entry name" value="FN3_sf"/>
</dbReference>
<organism evidence="3 4">
    <name type="scientific">Diploscapter pachys</name>
    <dbReference type="NCBI Taxonomy" id="2018661"/>
    <lineage>
        <taxon>Eukaryota</taxon>
        <taxon>Metazoa</taxon>
        <taxon>Ecdysozoa</taxon>
        <taxon>Nematoda</taxon>
        <taxon>Chromadorea</taxon>
        <taxon>Rhabditida</taxon>
        <taxon>Rhabditina</taxon>
        <taxon>Rhabditomorpha</taxon>
        <taxon>Rhabditoidea</taxon>
        <taxon>Rhabditidae</taxon>
        <taxon>Diploscapter</taxon>
    </lineage>
</organism>
<dbReference type="PROSITE" id="PS50853">
    <property type="entry name" value="FN3"/>
    <property type="match status" value="3"/>
</dbReference>
<sequence>MNKSGLYSAQILKKFNNKSGPNPRLLKIEVNALKEGPNTETYYFEIPSAPRHLDVTLTSPTSVKIAWQPPVHANGILMGYYIYHDKMSGGQDAGAAGYNKRSTTQIRDPAKTYFEMDKLEPNTEYAFRMNAFNRNGDGEFTEVRTIVTGGIAPNPPEILSLSLVRDDAPLVARIDWKPPAIRPNEGPINKYNIWYKPKGLSDSYMKMKSVEGTATSTEIQELWMGLEYDIWLGAENEEGQSGNATETLLTPVGSPDGEPQGVQYEISQGKIVVSWMPPPEDKRNGNITAYKAILTPMDSVGERIERKIDATDSTSPQRVTFSVDAKKAYTFKITASTMKGYGPYSPVLTINPDVSG</sequence>
<reference evidence="3 4" key="1">
    <citation type="journal article" date="2017" name="Curr. Biol.">
        <title>Genome architecture and evolution of a unichromosomal asexual nematode.</title>
        <authorList>
            <person name="Fradin H."/>
            <person name="Zegar C."/>
            <person name="Gutwein M."/>
            <person name="Lucas J."/>
            <person name="Kovtun M."/>
            <person name="Corcoran D."/>
            <person name="Baugh L.R."/>
            <person name="Kiontke K."/>
            <person name="Gunsalus K."/>
            <person name="Fitch D.H."/>
            <person name="Piano F."/>
        </authorList>
    </citation>
    <scope>NUCLEOTIDE SEQUENCE [LARGE SCALE GENOMIC DNA]</scope>
    <source>
        <strain evidence="3">PF1309</strain>
    </source>
</reference>
<protein>
    <recommendedName>
        <fullName evidence="2">Fibronectin type-III domain-containing protein</fullName>
    </recommendedName>
</protein>
<dbReference type="SMART" id="SM00060">
    <property type="entry name" value="FN3"/>
    <property type="match status" value="3"/>
</dbReference>
<dbReference type="CDD" id="cd00063">
    <property type="entry name" value="FN3"/>
    <property type="match status" value="3"/>
</dbReference>
<dbReference type="STRING" id="2018661.A0A2A2KBC2"/>
<evidence type="ECO:0000256" key="1">
    <source>
        <dbReference type="ARBA" id="ARBA00023157"/>
    </source>
</evidence>
<dbReference type="PRINTS" id="PR00014">
    <property type="entry name" value="FNTYPEIII"/>
</dbReference>
<dbReference type="Proteomes" id="UP000218231">
    <property type="component" value="Unassembled WGS sequence"/>
</dbReference>
<feature type="domain" description="Fibronectin type-III" evidence="2">
    <location>
        <begin position="155"/>
        <end position="257"/>
    </location>
</feature>
<dbReference type="InterPro" id="IPR003961">
    <property type="entry name" value="FN3_dom"/>
</dbReference>
<comment type="caution">
    <text evidence="3">The sequence shown here is derived from an EMBL/GenBank/DDBJ whole genome shotgun (WGS) entry which is preliminary data.</text>
</comment>
<dbReference type="OrthoDB" id="10253954at2759"/>
<keyword evidence="1" id="KW-1015">Disulfide bond</keyword>
<dbReference type="PANTHER" id="PTHR44170">
    <property type="entry name" value="PROTEIN SIDEKICK"/>
    <property type="match status" value="1"/>
</dbReference>
<evidence type="ECO:0000259" key="2">
    <source>
        <dbReference type="PROSITE" id="PS50853"/>
    </source>
</evidence>
<feature type="domain" description="Fibronectin type-III" evidence="2">
    <location>
        <begin position="49"/>
        <end position="151"/>
    </location>
</feature>
<gene>
    <name evidence="3" type="ORF">WR25_01146</name>
</gene>
<dbReference type="Gene3D" id="2.60.40.10">
    <property type="entry name" value="Immunoglobulins"/>
    <property type="match status" value="3"/>
</dbReference>